<evidence type="ECO:0000256" key="1">
    <source>
        <dbReference type="ARBA" id="ARBA00004141"/>
    </source>
</evidence>
<dbReference type="InterPro" id="IPR035906">
    <property type="entry name" value="MetI-like_sf"/>
</dbReference>
<keyword evidence="5 6" id="KW-0472">Membrane</keyword>
<dbReference type="Gene3D" id="1.10.3720.10">
    <property type="entry name" value="MetI-like"/>
    <property type="match status" value="1"/>
</dbReference>
<dbReference type="Proteomes" id="UP000250369">
    <property type="component" value="Unassembled WGS sequence"/>
</dbReference>
<organism evidence="8 9">
    <name type="scientific">Paenibacillus contaminans</name>
    <dbReference type="NCBI Taxonomy" id="450362"/>
    <lineage>
        <taxon>Bacteria</taxon>
        <taxon>Bacillati</taxon>
        <taxon>Bacillota</taxon>
        <taxon>Bacilli</taxon>
        <taxon>Bacillales</taxon>
        <taxon>Paenibacillaceae</taxon>
        <taxon>Paenibacillus</taxon>
    </lineage>
</organism>
<comment type="similarity">
    <text evidence="6">Belongs to the binding-protein-dependent transport system permease family.</text>
</comment>
<dbReference type="Pfam" id="PF00528">
    <property type="entry name" value="BPD_transp_1"/>
    <property type="match status" value="1"/>
</dbReference>
<accession>A0A329MQ58</accession>
<dbReference type="OrthoDB" id="2637002at2"/>
<keyword evidence="3 6" id="KW-0812">Transmembrane</keyword>
<evidence type="ECO:0000259" key="7">
    <source>
        <dbReference type="PROSITE" id="PS50928"/>
    </source>
</evidence>
<evidence type="ECO:0000313" key="9">
    <source>
        <dbReference type="Proteomes" id="UP000250369"/>
    </source>
</evidence>
<dbReference type="CDD" id="cd06261">
    <property type="entry name" value="TM_PBP2"/>
    <property type="match status" value="1"/>
</dbReference>
<dbReference type="PANTHER" id="PTHR43496:SF1">
    <property type="entry name" value="POLYGALACTURONAN_RHAMNOGALACTURONAN TRANSPORT SYSTEM PERMEASE PROTEIN YTEP"/>
    <property type="match status" value="1"/>
</dbReference>
<evidence type="ECO:0000313" key="8">
    <source>
        <dbReference type="EMBL" id="RAV21712.1"/>
    </source>
</evidence>
<dbReference type="PROSITE" id="PS50928">
    <property type="entry name" value="ABC_TM1"/>
    <property type="match status" value="1"/>
</dbReference>
<dbReference type="GO" id="GO:0055085">
    <property type="term" value="P:transmembrane transport"/>
    <property type="evidence" value="ECO:0007669"/>
    <property type="project" value="InterPro"/>
</dbReference>
<protein>
    <submittedName>
        <fullName evidence="8">Sugar ABC transporter permease</fullName>
    </submittedName>
</protein>
<sequence length="317" mass="35973">MNYALTAAKGLKRKRSIWTRMKLHKFYYWLILPGLLYFLLFDYIPMFGIIIAFKEISPFEGVAGILSGEWVGFKHFIRFFNSYYFWNVLGNTVMISFYKLLFGFPAPIILALMINEVKNKWFKKTVQTISYLPHFISMIVLTGLIMHLLSTNGGLINEIVKWFGGEPVHFLGSTDYFRSILVISGIWHGIGWGSILYLAAIAGIDPQQYEAATIDGASKWRQIWHITLPGIVPVIVILLIFNIGGLLNAGFEKILLLYSPSVYEVADIIDTYVYREGLIAMQYSYAAAVGIFKNVIAMVLIVGANLLARKLNQTGIW</sequence>
<keyword evidence="4 6" id="KW-1133">Transmembrane helix</keyword>
<dbReference type="SUPFAM" id="SSF161098">
    <property type="entry name" value="MetI-like"/>
    <property type="match status" value="1"/>
</dbReference>
<feature type="domain" description="ABC transmembrane type-1" evidence="7">
    <location>
        <begin position="89"/>
        <end position="304"/>
    </location>
</feature>
<keyword evidence="2 6" id="KW-0813">Transport</keyword>
<reference evidence="8 9" key="1">
    <citation type="journal article" date="2009" name="Int. J. Syst. Evol. Microbiol.">
        <title>Paenibacillus contaminans sp. nov., isolated from a contaminated laboratory plate.</title>
        <authorList>
            <person name="Chou J.H."/>
            <person name="Lee J.H."/>
            <person name="Lin M.C."/>
            <person name="Chang P.S."/>
            <person name="Arun A.B."/>
            <person name="Young C.C."/>
            <person name="Chen W.M."/>
        </authorList>
    </citation>
    <scope>NUCLEOTIDE SEQUENCE [LARGE SCALE GENOMIC DNA]</scope>
    <source>
        <strain evidence="8 9">CKOBP-6</strain>
    </source>
</reference>
<keyword evidence="9" id="KW-1185">Reference proteome</keyword>
<feature type="transmembrane region" description="Helical" evidence="6">
    <location>
        <begin position="283"/>
        <end position="308"/>
    </location>
</feature>
<gene>
    <name evidence="8" type="ORF">DQG23_09750</name>
</gene>
<feature type="transmembrane region" description="Helical" evidence="6">
    <location>
        <begin position="95"/>
        <end position="114"/>
    </location>
</feature>
<comment type="caution">
    <text evidence="8">The sequence shown here is derived from an EMBL/GenBank/DDBJ whole genome shotgun (WGS) entry which is preliminary data.</text>
</comment>
<feature type="transmembrane region" description="Helical" evidence="6">
    <location>
        <begin position="26"/>
        <end position="53"/>
    </location>
</feature>
<feature type="transmembrane region" description="Helical" evidence="6">
    <location>
        <begin position="223"/>
        <end position="247"/>
    </location>
</feature>
<evidence type="ECO:0000256" key="6">
    <source>
        <dbReference type="RuleBase" id="RU363032"/>
    </source>
</evidence>
<feature type="transmembrane region" description="Helical" evidence="6">
    <location>
        <begin position="135"/>
        <end position="156"/>
    </location>
</feature>
<evidence type="ECO:0000256" key="4">
    <source>
        <dbReference type="ARBA" id="ARBA00022989"/>
    </source>
</evidence>
<dbReference type="GO" id="GO:0005886">
    <property type="term" value="C:plasma membrane"/>
    <property type="evidence" value="ECO:0007669"/>
    <property type="project" value="UniProtKB-SubCell"/>
</dbReference>
<evidence type="ECO:0000256" key="5">
    <source>
        <dbReference type="ARBA" id="ARBA00023136"/>
    </source>
</evidence>
<evidence type="ECO:0000256" key="2">
    <source>
        <dbReference type="ARBA" id="ARBA00022448"/>
    </source>
</evidence>
<dbReference type="EMBL" id="QMFB01000004">
    <property type="protein sequence ID" value="RAV21712.1"/>
    <property type="molecule type" value="Genomic_DNA"/>
</dbReference>
<dbReference type="PANTHER" id="PTHR43496">
    <property type="entry name" value="PROTEIN LPLB"/>
    <property type="match status" value="1"/>
</dbReference>
<feature type="transmembrane region" description="Helical" evidence="6">
    <location>
        <begin position="176"/>
        <end position="202"/>
    </location>
</feature>
<name>A0A329MQ58_9BACL</name>
<dbReference type="InterPro" id="IPR000515">
    <property type="entry name" value="MetI-like"/>
</dbReference>
<evidence type="ECO:0000256" key="3">
    <source>
        <dbReference type="ARBA" id="ARBA00022692"/>
    </source>
</evidence>
<proteinExistence type="inferred from homology"/>
<dbReference type="AlphaFoldDB" id="A0A329MQ58"/>
<comment type="subcellular location">
    <subcellularLocation>
        <location evidence="6">Cell membrane</location>
        <topology evidence="6">Multi-pass membrane protein</topology>
    </subcellularLocation>
    <subcellularLocation>
        <location evidence="1">Membrane</location>
        <topology evidence="1">Multi-pass membrane protein</topology>
    </subcellularLocation>
</comment>